<feature type="modified residue" description="4-aspartylphosphate" evidence="10">
    <location>
        <position position="366"/>
    </location>
</feature>
<gene>
    <name evidence="13" type="ORF">MELLADRAFT_78083</name>
</gene>
<dbReference type="GO" id="GO:0006357">
    <property type="term" value="P:regulation of transcription by RNA polymerase II"/>
    <property type="evidence" value="ECO:0007669"/>
    <property type="project" value="UniProtKB-UniRule"/>
</dbReference>
<comment type="subcellular location">
    <subcellularLocation>
        <location evidence="1 9">Nucleus</location>
    </subcellularLocation>
</comment>
<feature type="compositionally biased region" description="Polar residues" evidence="11">
    <location>
        <begin position="244"/>
        <end position="262"/>
    </location>
</feature>
<organism evidence="14">
    <name type="scientific">Melampsora larici-populina (strain 98AG31 / pathotype 3-4-7)</name>
    <name type="common">Poplar leaf rust fungus</name>
    <dbReference type="NCBI Taxonomy" id="747676"/>
    <lineage>
        <taxon>Eukaryota</taxon>
        <taxon>Fungi</taxon>
        <taxon>Dikarya</taxon>
        <taxon>Basidiomycota</taxon>
        <taxon>Pucciniomycotina</taxon>
        <taxon>Pucciniomycetes</taxon>
        <taxon>Pucciniales</taxon>
        <taxon>Melampsoraceae</taxon>
        <taxon>Melampsora</taxon>
    </lineage>
</organism>
<keyword evidence="3" id="KW-0902">Two-component regulatory system</keyword>
<dbReference type="GO" id="GO:0003700">
    <property type="term" value="F:DNA-binding transcription factor activity"/>
    <property type="evidence" value="ECO:0007669"/>
    <property type="project" value="UniProtKB-UniRule"/>
</dbReference>
<dbReference type="PANTHER" id="PTHR45339">
    <property type="entry name" value="HYBRID SIGNAL TRANSDUCTION HISTIDINE KINASE J"/>
    <property type="match status" value="1"/>
</dbReference>
<dbReference type="EMBL" id="GL883113">
    <property type="protein sequence ID" value="EGG05319.1"/>
    <property type="molecule type" value="Genomic_DNA"/>
</dbReference>
<feature type="compositionally biased region" description="Low complexity" evidence="11">
    <location>
        <begin position="1"/>
        <end position="25"/>
    </location>
</feature>
<dbReference type="FunFam" id="3.40.50.2300:FF:000212">
    <property type="entry name" value="Stress response regulator/HFS transcription factor"/>
    <property type="match status" value="1"/>
</dbReference>
<dbReference type="STRING" id="747676.F4RQL4"/>
<dbReference type="PROSITE" id="PS50110">
    <property type="entry name" value="RESPONSE_REGULATORY"/>
    <property type="match status" value="1"/>
</dbReference>
<dbReference type="SUPFAM" id="SSF46785">
    <property type="entry name" value="Winged helix' DNA-binding domain"/>
    <property type="match status" value="1"/>
</dbReference>
<dbReference type="eggNOG" id="KOG0627">
    <property type="taxonomic scope" value="Eukaryota"/>
</dbReference>
<name>F4RQL4_MELLP</name>
<keyword evidence="14" id="KW-1185">Reference proteome</keyword>
<evidence type="ECO:0000256" key="9">
    <source>
        <dbReference type="PIRNR" id="PIRNR002595"/>
    </source>
</evidence>
<evidence type="ECO:0000256" key="1">
    <source>
        <dbReference type="ARBA" id="ARBA00004123"/>
    </source>
</evidence>
<keyword evidence="7 9" id="KW-0539">Nucleus</keyword>
<keyword evidence="5 9" id="KW-0238">DNA-binding</keyword>
<dbReference type="RefSeq" id="XP_007411241.1">
    <property type="nucleotide sequence ID" value="XM_007411179.1"/>
</dbReference>
<dbReference type="VEuPathDB" id="FungiDB:MELLADRAFT_78083"/>
<dbReference type="InterPro" id="IPR000232">
    <property type="entry name" value="HSF_DNA-bd"/>
</dbReference>
<dbReference type="InterPro" id="IPR036388">
    <property type="entry name" value="WH-like_DNA-bd_sf"/>
</dbReference>
<dbReference type="FunFam" id="1.10.10.10:FF:000027">
    <property type="entry name" value="Heat shock transcription factor 1"/>
    <property type="match status" value="1"/>
</dbReference>
<evidence type="ECO:0000256" key="3">
    <source>
        <dbReference type="ARBA" id="ARBA00023012"/>
    </source>
</evidence>
<evidence type="ECO:0000256" key="2">
    <source>
        <dbReference type="ARBA" id="ARBA00022553"/>
    </source>
</evidence>
<dbReference type="AlphaFoldDB" id="F4RQL4"/>
<dbReference type="GO" id="GO:0000156">
    <property type="term" value="F:phosphorelay response regulator activity"/>
    <property type="evidence" value="ECO:0007669"/>
    <property type="project" value="InterPro"/>
</dbReference>
<dbReference type="InterPro" id="IPR011006">
    <property type="entry name" value="CheY-like_superfamily"/>
</dbReference>
<evidence type="ECO:0000259" key="12">
    <source>
        <dbReference type="PROSITE" id="PS50110"/>
    </source>
</evidence>
<feature type="region of interest" description="Disordered" evidence="11">
    <location>
        <begin position="244"/>
        <end position="264"/>
    </location>
</feature>
<evidence type="ECO:0000256" key="6">
    <source>
        <dbReference type="ARBA" id="ARBA00023163"/>
    </source>
</evidence>
<keyword evidence="4 9" id="KW-0805">Transcription regulation</keyword>
<dbReference type="SMART" id="SM00448">
    <property type="entry name" value="REC"/>
    <property type="match status" value="1"/>
</dbReference>
<evidence type="ECO:0000256" key="4">
    <source>
        <dbReference type="ARBA" id="ARBA00023015"/>
    </source>
</evidence>
<dbReference type="CDD" id="cd17546">
    <property type="entry name" value="REC_hyHK_CKI1_RcsC-like"/>
    <property type="match status" value="1"/>
</dbReference>
<evidence type="ECO:0000256" key="7">
    <source>
        <dbReference type="ARBA" id="ARBA00023242"/>
    </source>
</evidence>
<proteinExistence type="predicted"/>
<dbReference type="Gene3D" id="3.40.50.2300">
    <property type="match status" value="1"/>
</dbReference>
<dbReference type="SUPFAM" id="SSF52172">
    <property type="entry name" value="CheY-like"/>
    <property type="match status" value="1"/>
</dbReference>
<keyword evidence="6 9" id="KW-0804">Transcription</keyword>
<dbReference type="Pfam" id="PF00447">
    <property type="entry name" value="HSF_DNA-bind"/>
    <property type="match status" value="1"/>
</dbReference>
<evidence type="ECO:0000256" key="10">
    <source>
        <dbReference type="PROSITE-ProRule" id="PRU00169"/>
    </source>
</evidence>
<dbReference type="eggNOG" id="KOG0519">
    <property type="taxonomic scope" value="Eukaryota"/>
</dbReference>
<feature type="domain" description="Response regulatory" evidence="12">
    <location>
        <begin position="317"/>
        <end position="431"/>
    </location>
</feature>
<dbReference type="PRINTS" id="PR00056">
    <property type="entry name" value="HSFDOMAIN"/>
</dbReference>
<dbReference type="Proteomes" id="UP000001072">
    <property type="component" value="Unassembled WGS sequence"/>
</dbReference>
<dbReference type="FunCoup" id="F4RQL4">
    <property type="interactions" value="190"/>
</dbReference>
<dbReference type="OrthoDB" id="60033at2759"/>
<evidence type="ECO:0000313" key="14">
    <source>
        <dbReference type="Proteomes" id="UP000001072"/>
    </source>
</evidence>
<dbReference type="HOGENOM" id="CLU_008776_3_1_1"/>
<accession>F4RQL4</accession>
<sequence length="477" mass="54550">MNQPNPSPSASASSSASSSLNQPNPSTGPSEFVKKLYNMLEDSDSKEIVSWSTSKDSLIVKDQNLFQTKILPQHFKHSNFASFVRQLNKYDFRKVKIDHHDQNQNDTSLRWEFHHPHFRADTLANLDNIKRKTSSNRRSSAKVVTTPLAATTVAPVQPIHHHSIDKLQLDLKNLIELHHQTELVVQELIKSNTDLTHQLSQCHQLISDQDLRLQRLENHQDAKKSTIAQDRNARQDHDFKVLESPTTILQPSTTQSHQFSQPDQDERNFIQLDPHSLIQSSSILSSSSSNTLPSHNSISNFQLPSIQEAKKWLSPPTVLLVEDDQIYRSLSGRILEFIGCKMVTCNDGIEAVQVMAQQQFDLVFMDIYMPFMDGILATSLIRQFDLFTPIISMTSNFTPTEINKYLGIGMNDCLPKPFTKEKMLKMLEKHLVHHLVDEKVQLATNKRSLNEFHESFSILNYKDDDQDHQLLKRSKVV</sequence>
<evidence type="ECO:0000313" key="13">
    <source>
        <dbReference type="EMBL" id="EGG05319.1"/>
    </source>
</evidence>
<dbReference type="GeneID" id="18933052"/>
<dbReference type="PANTHER" id="PTHR45339:SF1">
    <property type="entry name" value="HYBRID SIGNAL TRANSDUCTION HISTIDINE KINASE J"/>
    <property type="match status" value="1"/>
</dbReference>
<evidence type="ECO:0000256" key="8">
    <source>
        <dbReference type="ARBA" id="ARBA00062171"/>
    </source>
</evidence>
<dbReference type="InterPro" id="IPR036390">
    <property type="entry name" value="WH_DNA-bd_sf"/>
</dbReference>
<dbReference type="Gene3D" id="1.10.10.10">
    <property type="entry name" value="Winged helix-like DNA-binding domain superfamily/Winged helix DNA-binding domain"/>
    <property type="match status" value="1"/>
</dbReference>
<dbReference type="PIRSF" id="PIRSF002595">
    <property type="entry name" value="RR_SKN7"/>
    <property type="match status" value="1"/>
</dbReference>
<reference evidence="14" key="1">
    <citation type="journal article" date="2011" name="Proc. Natl. Acad. Sci. U.S.A.">
        <title>Obligate biotrophy features unraveled by the genomic analysis of rust fungi.</title>
        <authorList>
            <person name="Duplessis S."/>
            <person name="Cuomo C.A."/>
            <person name="Lin Y.-C."/>
            <person name="Aerts A."/>
            <person name="Tisserant E."/>
            <person name="Veneault-Fourrey C."/>
            <person name="Joly D.L."/>
            <person name="Hacquard S."/>
            <person name="Amselem J."/>
            <person name="Cantarel B.L."/>
            <person name="Chiu R."/>
            <person name="Coutinho P.M."/>
            <person name="Feau N."/>
            <person name="Field M."/>
            <person name="Frey P."/>
            <person name="Gelhaye E."/>
            <person name="Goldberg J."/>
            <person name="Grabherr M.G."/>
            <person name="Kodira C.D."/>
            <person name="Kohler A."/>
            <person name="Kuees U."/>
            <person name="Lindquist E.A."/>
            <person name="Lucas S.M."/>
            <person name="Mago R."/>
            <person name="Mauceli E."/>
            <person name="Morin E."/>
            <person name="Murat C."/>
            <person name="Pangilinan J.L."/>
            <person name="Park R."/>
            <person name="Pearson M."/>
            <person name="Quesneville H."/>
            <person name="Rouhier N."/>
            <person name="Sakthikumar S."/>
            <person name="Salamov A.A."/>
            <person name="Schmutz J."/>
            <person name="Selles B."/>
            <person name="Shapiro H."/>
            <person name="Tanguay P."/>
            <person name="Tuskan G.A."/>
            <person name="Henrissat B."/>
            <person name="Van de Peer Y."/>
            <person name="Rouze P."/>
            <person name="Ellis J.G."/>
            <person name="Dodds P.N."/>
            <person name="Schein J.E."/>
            <person name="Zhong S."/>
            <person name="Hamelin R.C."/>
            <person name="Grigoriev I.V."/>
            <person name="Szabo L.J."/>
            <person name="Martin F."/>
        </authorList>
    </citation>
    <scope>NUCLEOTIDE SEQUENCE [LARGE SCALE GENOMIC DNA]</scope>
    <source>
        <strain evidence="14">98AG31 / pathotype 3-4-7</strain>
    </source>
</reference>
<dbReference type="GO" id="GO:0005634">
    <property type="term" value="C:nucleus"/>
    <property type="evidence" value="ECO:0007669"/>
    <property type="project" value="UniProtKB-SubCell"/>
</dbReference>
<evidence type="ECO:0000256" key="5">
    <source>
        <dbReference type="ARBA" id="ARBA00023125"/>
    </source>
</evidence>
<dbReference type="InterPro" id="IPR001789">
    <property type="entry name" value="Sig_transdc_resp-reg_receiver"/>
</dbReference>
<feature type="region of interest" description="Disordered" evidence="11">
    <location>
        <begin position="1"/>
        <end position="32"/>
    </location>
</feature>
<keyword evidence="2 10" id="KW-0597">Phosphoprotein</keyword>
<dbReference type="Pfam" id="PF00072">
    <property type="entry name" value="Response_reg"/>
    <property type="match status" value="1"/>
</dbReference>
<dbReference type="InterPro" id="IPR014402">
    <property type="entry name" value="Sig_transdc_resp-reg_Skn7"/>
</dbReference>
<dbReference type="SMART" id="SM00415">
    <property type="entry name" value="HSF"/>
    <property type="match status" value="1"/>
</dbReference>
<comment type="subunit">
    <text evidence="8">Homotrimer. Homotrimerization increases the affinity of HSF1 to DNA. Interacts with transcriptional coregulator SSA1 on chromatin.</text>
</comment>
<protein>
    <recommendedName>
        <fullName evidence="9">Transcription factor</fullName>
    </recommendedName>
</protein>
<dbReference type="GO" id="GO:0043565">
    <property type="term" value="F:sequence-specific DNA binding"/>
    <property type="evidence" value="ECO:0007669"/>
    <property type="project" value="InterPro"/>
</dbReference>
<dbReference type="KEGG" id="mlr:MELLADRAFT_78083"/>
<dbReference type="InParanoid" id="F4RQL4"/>
<dbReference type="PROSITE" id="PS00434">
    <property type="entry name" value="HSF_DOMAIN"/>
    <property type="match status" value="1"/>
</dbReference>
<evidence type="ECO:0000256" key="11">
    <source>
        <dbReference type="SAM" id="MobiDB-lite"/>
    </source>
</evidence>